<dbReference type="EnsemblProtists" id="EOD25040">
    <property type="protein sequence ID" value="EOD25040"/>
    <property type="gene ID" value="EMIHUDRAFT_115660"/>
</dbReference>
<dbReference type="Gene3D" id="3.40.50.1000">
    <property type="entry name" value="HAD superfamily/HAD-like"/>
    <property type="match status" value="1"/>
</dbReference>
<dbReference type="PANTHER" id="PTHR17901">
    <property type="entry name" value="MAGNESIUM-DEPENDENT PHOSPHATASE 1 MDP1"/>
    <property type="match status" value="1"/>
</dbReference>
<dbReference type="PaxDb" id="2903-EOD25040"/>
<name>A0A0D3JNF5_EMIH1</name>
<keyword evidence="2" id="KW-0732">Signal</keyword>
<dbReference type="GO" id="GO:0003993">
    <property type="term" value="F:acid phosphatase activity"/>
    <property type="evidence" value="ECO:0007669"/>
    <property type="project" value="TreeGrafter"/>
</dbReference>
<accession>A0A0D3JNF5</accession>
<dbReference type="KEGG" id="ehx:EMIHUDRAFT_115660"/>
<dbReference type="Proteomes" id="UP000013827">
    <property type="component" value="Unassembled WGS sequence"/>
</dbReference>
<feature type="signal peptide" evidence="2">
    <location>
        <begin position="1"/>
        <end position="18"/>
    </location>
</feature>
<sequence>MMYSLALLALVHLPTALALRPTAARRAVLPAIVCLPHQAASAASATFDFGYRFERALDPEKRGPATDEGLPMEEEREDGISLLDAMCNPAPPGQESAEPQAAAPSPPQQAAAAAGGSSRAGSVRMAAVAVLPDLCVFDLDACLWDKEMFEMAQVPEPGRDEVRGDLNGRGEGVVGVLSGGDRISLHRGALIALQEHADGNFPGMRVALASSANTRFAERVGRAALGMLEVLPGVSVWSLLMRDWDGRDVNMIGRQAPLSPQKWATHFPLLREATGVRFDRMLFFDDCNWGDHVGQVTGRCKEADTQQGVIGVRTPQGLGESEFREGLRLFAARRAPQPDGGAATADRHGEAATERESFL</sequence>
<evidence type="ECO:0008006" key="5">
    <source>
        <dbReference type="Google" id="ProtNLM"/>
    </source>
</evidence>
<organism evidence="3 4">
    <name type="scientific">Emiliania huxleyi (strain CCMP1516)</name>
    <dbReference type="NCBI Taxonomy" id="280463"/>
    <lineage>
        <taxon>Eukaryota</taxon>
        <taxon>Haptista</taxon>
        <taxon>Haptophyta</taxon>
        <taxon>Prymnesiophyceae</taxon>
        <taxon>Isochrysidales</taxon>
        <taxon>Noelaerhabdaceae</taxon>
        <taxon>Emiliania</taxon>
    </lineage>
</organism>
<evidence type="ECO:0000313" key="3">
    <source>
        <dbReference type="EnsemblProtists" id="EOD25040"/>
    </source>
</evidence>
<feature type="compositionally biased region" description="Low complexity" evidence="1">
    <location>
        <begin position="93"/>
        <end position="116"/>
    </location>
</feature>
<dbReference type="RefSeq" id="XP_005777469.1">
    <property type="nucleotide sequence ID" value="XM_005777412.1"/>
</dbReference>
<feature type="region of interest" description="Disordered" evidence="1">
    <location>
        <begin position="83"/>
        <end position="116"/>
    </location>
</feature>
<feature type="compositionally biased region" description="Basic and acidic residues" evidence="1">
    <location>
        <begin position="345"/>
        <end position="359"/>
    </location>
</feature>
<feature type="chain" id="PRO_5044291488" description="Magnesium-dependent phosphatase-1" evidence="2">
    <location>
        <begin position="19"/>
        <end position="359"/>
    </location>
</feature>
<dbReference type="AlphaFoldDB" id="A0A0D3JNF5"/>
<evidence type="ECO:0000256" key="2">
    <source>
        <dbReference type="SAM" id="SignalP"/>
    </source>
</evidence>
<dbReference type="eggNOG" id="ENOG502RZK1">
    <property type="taxonomic scope" value="Eukaryota"/>
</dbReference>
<reference evidence="3" key="2">
    <citation type="submission" date="2024-10" db="UniProtKB">
        <authorList>
            <consortium name="EnsemblProtists"/>
        </authorList>
    </citation>
    <scope>IDENTIFICATION</scope>
</reference>
<dbReference type="InterPro" id="IPR023214">
    <property type="entry name" value="HAD_sf"/>
</dbReference>
<dbReference type="HOGENOM" id="CLU_786257_0_0_1"/>
<dbReference type="PANTHER" id="PTHR17901:SF14">
    <property type="entry name" value="MAGNESIUM-DEPENDENT PHOSPHATASE 1"/>
    <property type="match status" value="1"/>
</dbReference>
<proteinExistence type="predicted"/>
<dbReference type="GeneID" id="17270585"/>
<protein>
    <recommendedName>
        <fullName evidence="5">Magnesium-dependent phosphatase-1</fullName>
    </recommendedName>
</protein>
<feature type="region of interest" description="Disordered" evidence="1">
    <location>
        <begin position="334"/>
        <end position="359"/>
    </location>
</feature>
<reference evidence="4" key="1">
    <citation type="journal article" date="2013" name="Nature">
        <title>Pan genome of the phytoplankton Emiliania underpins its global distribution.</title>
        <authorList>
            <person name="Read B.A."/>
            <person name="Kegel J."/>
            <person name="Klute M.J."/>
            <person name="Kuo A."/>
            <person name="Lefebvre S.C."/>
            <person name="Maumus F."/>
            <person name="Mayer C."/>
            <person name="Miller J."/>
            <person name="Monier A."/>
            <person name="Salamov A."/>
            <person name="Young J."/>
            <person name="Aguilar M."/>
            <person name="Claverie J.M."/>
            <person name="Frickenhaus S."/>
            <person name="Gonzalez K."/>
            <person name="Herman E.K."/>
            <person name="Lin Y.C."/>
            <person name="Napier J."/>
            <person name="Ogata H."/>
            <person name="Sarno A.F."/>
            <person name="Shmutz J."/>
            <person name="Schroeder D."/>
            <person name="de Vargas C."/>
            <person name="Verret F."/>
            <person name="von Dassow P."/>
            <person name="Valentin K."/>
            <person name="Van de Peer Y."/>
            <person name="Wheeler G."/>
            <person name="Dacks J.B."/>
            <person name="Delwiche C.F."/>
            <person name="Dyhrman S.T."/>
            <person name="Glockner G."/>
            <person name="John U."/>
            <person name="Richards T."/>
            <person name="Worden A.Z."/>
            <person name="Zhang X."/>
            <person name="Grigoriev I.V."/>
            <person name="Allen A.E."/>
            <person name="Bidle K."/>
            <person name="Borodovsky M."/>
            <person name="Bowler C."/>
            <person name="Brownlee C."/>
            <person name="Cock J.M."/>
            <person name="Elias M."/>
            <person name="Gladyshev V.N."/>
            <person name="Groth M."/>
            <person name="Guda C."/>
            <person name="Hadaegh A."/>
            <person name="Iglesias-Rodriguez M.D."/>
            <person name="Jenkins J."/>
            <person name="Jones B.M."/>
            <person name="Lawson T."/>
            <person name="Leese F."/>
            <person name="Lindquist E."/>
            <person name="Lobanov A."/>
            <person name="Lomsadze A."/>
            <person name="Malik S.B."/>
            <person name="Marsh M.E."/>
            <person name="Mackinder L."/>
            <person name="Mock T."/>
            <person name="Mueller-Roeber B."/>
            <person name="Pagarete A."/>
            <person name="Parker M."/>
            <person name="Probert I."/>
            <person name="Quesneville H."/>
            <person name="Raines C."/>
            <person name="Rensing S.A."/>
            <person name="Riano-Pachon D.M."/>
            <person name="Richier S."/>
            <person name="Rokitta S."/>
            <person name="Shiraiwa Y."/>
            <person name="Soanes D.M."/>
            <person name="van der Giezen M."/>
            <person name="Wahlund T.M."/>
            <person name="Williams B."/>
            <person name="Wilson W."/>
            <person name="Wolfe G."/>
            <person name="Wurch L.L."/>
        </authorList>
    </citation>
    <scope>NUCLEOTIDE SEQUENCE</scope>
</reference>
<dbReference type="Pfam" id="PF12689">
    <property type="entry name" value="Acid_PPase"/>
    <property type="match status" value="1"/>
</dbReference>
<keyword evidence="4" id="KW-1185">Reference proteome</keyword>
<evidence type="ECO:0000256" key="1">
    <source>
        <dbReference type="SAM" id="MobiDB-lite"/>
    </source>
</evidence>
<evidence type="ECO:0000313" key="4">
    <source>
        <dbReference type="Proteomes" id="UP000013827"/>
    </source>
</evidence>
<dbReference type="InterPro" id="IPR010036">
    <property type="entry name" value="MDP_1_eu_arc"/>
</dbReference>